<name>A0A1I4V152_9GAMM</name>
<proteinExistence type="predicted"/>
<reference evidence="2" key="1">
    <citation type="submission" date="2016-10" db="EMBL/GenBank/DDBJ databases">
        <authorList>
            <person name="Varghese N."/>
            <person name="Submissions S."/>
        </authorList>
    </citation>
    <scope>NUCLEOTIDE SEQUENCE [LARGE SCALE GENOMIC DNA]</scope>
    <source>
        <strain evidence="2">N6PO6</strain>
    </source>
</reference>
<dbReference type="AlphaFoldDB" id="A0A1I4V152"/>
<dbReference type="EMBL" id="FOVC01000001">
    <property type="protein sequence ID" value="SFM94730.1"/>
    <property type="molecule type" value="Genomic_DNA"/>
</dbReference>
<dbReference type="InterPro" id="IPR013785">
    <property type="entry name" value="Aldolase_TIM"/>
</dbReference>
<protein>
    <submittedName>
        <fullName evidence="1">3-deoxy-7-phosphoheptulonate synthase</fullName>
    </submittedName>
</protein>
<dbReference type="Proteomes" id="UP000242222">
    <property type="component" value="Unassembled WGS sequence"/>
</dbReference>
<accession>A0A1I4V152</accession>
<sequence length="52" mass="5734">MDKTDGSRTAHRGSLITPDELTLKLPLSSAITKNVTLSRKRISEILSGRDPR</sequence>
<evidence type="ECO:0000313" key="2">
    <source>
        <dbReference type="Proteomes" id="UP000242222"/>
    </source>
</evidence>
<keyword evidence="2" id="KW-1185">Reference proteome</keyword>
<organism evidence="1 2">
    <name type="scientific">Izhakiella capsodis</name>
    <dbReference type="NCBI Taxonomy" id="1367852"/>
    <lineage>
        <taxon>Bacteria</taxon>
        <taxon>Pseudomonadati</taxon>
        <taxon>Pseudomonadota</taxon>
        <taxon>Gammaproteobacteria</taxon>
        <taxon>Enterobacterales</taxon>
        <taxon>Erwiniaceae</taxon>
        <taxon>Izhakiella</taxon>
    </lineage>
</organism>
<evidence type="ECO:0000313" key="1">
    <source>
        <dbReference type="EMBL" id="SFM94730.1"/>
    </source>
</evidence>
<gene>
    <name evidence="1" type="ORF">SAMN05216516_101469</name>
</gene>
<dbReference type="Gene3D" id="3.20.20.70">
    <property type="entry name" value="Aldolase class I"/>
    <property type="match status" value="1"/>
</dbReference>
<dbReference type="STRING" id="1367852.SAMN05216516_101469"/>